<organism evidence="7 8">
    <name type="scientific">Pseudohalioglobus lutimaris</name>
    <dbReference type="NCBI Taxonomy" id="1737061"/>
    <lineage>
        <taxon>Bacteria</taxon>
        <taxon>Pseudomonadati</taxon>
        <taxon>Pseudomonadota</taxon>
        <taxon>Gammaproteobacteria</taxon>
        <taxon>Cellvibrionales</taxon>
        <taxon>Halieaceae</taxon>
        <taxon>Pseudohalioglobus</taxon>
    </lineage>
</organism>
<evidence type="ECO:0000256" key="5">
    <source>
        <dbReference type="ARBA" id="ARBA00023136"/>
    </source>
</evidence>
<keyword evidence="3 6" id="KW-0812">Transmembrane</keyword>
<sequence length="132" mass="14099">MSLSGRILVGLMAGIVTGLFFGDLVADLKVVGDIFVRLLQITVLPYIVASLISGIGRMNMESARQLALRGTAVLLFIWALALVLIVAATFAFPDIDAASFFGSAAPVEAPSPNLYDLYLPANIFYSLTNNFV</sequence>
<dbReference type="Gene3D" id="1.10.3860.10">
    <property type="entry name" value="Sodium:dicarboxylate symporter"/>
    <property type="match status" value="1"/>
</dbReference>
<protein>
    <submittedName>
        <fullName evidence="7">ABC transporter substrate-binding protein</fullName>
    </submittedName>
</protein>
<dbReference type="InterPro" id="IPR001991">
    <property type="entry name" value="Na-dicarboxylate_symporter"/>
</dbReference>
<dbReference type="Pfam" id="PF00375">
    <property type="entry name" value="SDF"/>
    <property type="match status" value="1"/>
</dbReference>
<evidence type="ECO:0000256" key="6">
    <source>
        <dbReference type="SAM" id="Phobius"/>
    </source>
</evidence>
<keyword evidence="8" id="KW-1185">Reference proteome</keyword>
<dbReference type="AlphaFoldDB" id="A0A2N5X5N4"/>
<comment type="subcellular location">
    <subcellularLocation>
        <location evidence="1">Membrane</location>
        <topology evidence="1">Multi-pass membrane protein</topology>
    </subcellularLocation>
</comment>
<gene>
    <name evidence="7" type="ORF">C0039_05875</name>
</gene>
<dbReference type="EMBL" id="PKUS01000004">
    <property type="protein sequence ID" value="PLW69795.1"/>
    <property type="molecule type" value="Genomic_DNA"/>
</dbReference>
<proteinExistence type="predicted"/>
<dbReference type="Proteomes" id="UP000235005">
    <property type="component" value="Unassembled WGS sequence"/>
</dbReference>
<reference evidence="7 8" key="1">
    <citation type="submission" date="2018-01" db="EMBL/GenBank/DDBJ databases">
        <title>The draft genome sequence of Halioglobus lutimaris HF004.</title>
        <authorList>
            <person name="Du Z.-J."/>
            <person name="Shi M.-J."/>
        </authorList>
    </citation>
    <scope>NUCLEOTIDE SEQUENCE [LARGE SCALE GENOMIC DNA]</scope>
    <source>
        <strain evidence="7 8">HF004</strain>
    </source>
</reference>
<keyword evidence="5 6" id="KW-0472">Membrane</keyword>
<evidence type="ECO:0000256" key="4">
    <source>
        <dbReference type="ARBA" id="ARBA00022989"/>
    </source>
</evidence>
<evidence type="ECO:0000256" key="1">
    <source>
        <dbReference type="ARBA" id="ARBA00004141"/>
    </source>
</evidence>
<evidence type="ECO:0000256" key="2">
    <source>
        <dbReference type="ARBA" id="ARBA00022448"/>
    </source>
</evidence>
<dbReference type="RefSeq" id="WP_133125946.1">
    <property type="nucleotide sequence ID" value="NZ_PKUS01000004.1"/>
</dbReference>
<accession>A0A2N5X5N4</accession>
<evidence type="ECO:0000313" key="7">
    <source>
        <dbReference type="EMBL" id="PLW69795.1"/>
    </source>
</evidence>
<name>A0A2N5X5N4_9GAMM</name>
<keyword evidence="2" id="KW-0813">Transport</keyword>
<evidence type="ECO:0000313" key="8">
    <source>
        <dbReference type="Proteomes" id="UP000235005"/>
    </source>
</evidence>
<dbReference type="SUPFAM" id="SSF118215">
    <property type="entry name" value="Proton glutamate symport protein"/>
    <property type="match status" value="1"/>
</dbReference>
<comment type="caution">
    <text evidence="7">The sequence shown here is derived from an EMBL/GenBank/DDBJ whole genome shotgun (WGS) entry which is preliminary data.</text>
</comment>
<feature type="transmembrane region" description="Helical" evidence="6">
    <location>
        <begin position="7"/>
        <end position="28"/>
    </location>
</feature>
<dbReference type="GO" id="GO:0015293">
    <property type="term" value="F:symporter activity"/>
    <property type="evidence" value="ECO:0007669"/>
    <property type="project" value="InterPro"/>
</dbReference>
<dbReference type="InterPro" id="IPR036458">
    <property type="entry name" value="Na:dicarbo_symporter_sf"/>
</dbReference>
<feature type="transmembrane region" description="Helical" evidence="6">
    <location>
        <begin position="34"/>
        <end position="54"/>
    </location>
</feature>
<feature type="non-terminal residue" evidence="7">
    <location>
        <position position="132"/>
    </location>
</feature>
<evidence type="ECO:0000256" key="3">
    <source>
        <dbReference type="ARBA" id="ARBA00022692"/>
    </source>
</evidence>
<feature type="transmembrane region" description="Helical" evidence="6">
    <location>
        <begin position="66"/>
        <end position="92"/>
    </location>
</feature>
<keyword evidence="4 6" id="KW-1133">Transmembrane helix</keyword>
<dbReference type="GO" id="GO:0016020">
    <property type="term" value="C:membrane"/>
    <property type="evidence" value="ECO:0007669"/>
    <property type="project" value="UniProtKB-SubCell"/>
</dbReference>
<dbReference type="OrthoDB" id="9791339at2"/>